<feature type="chain" id="PRO_5047417891" evidence="1">
    <location>
        <begin position="22"/>
        <end position="448"/>
    </location>
</feature>
<evidence type="ECO:0000256" key="1">
    <source>
        <dbReference type="SAM" id="SignalP"/>
    </source>
</evidence>
<name>A0ABV0AE04_9FLAO</name>
<dbReference type="RefSeq" id="WP_346242252.1">
    <property type="nucleotide sequence ID" value="NZ_JAZHYP010000005.1"/>
</dbReference>
<dbReference type="InterPro" id="IPR045690">
    <property type="entry name" value="DUF6055"/>
</dbReference>
<keyword evidence="1" id="KW-0732">Signal</keyword>
<feature type="signal peptide" evidence="1">
    <location>
        <begin position="1"/>
        <end position="21"/>
    </location>
</feature>
<sequence length="448" mass="51758">MKPLKIIILISALGFGVFALAQENQQKERYIPAKVWRVPENNNYDDPESDYSYSRMIESDNIAMFWHKEYGNNPMTNSDFTKSFDPKTAIIECERFYNFYVNDLKLVQRGNSISDSYKLLIYVFGGDENTAFGGGEEEKVGVLWTPAKRMNKPPYGALAHEIGHAFQYMSRADSKTGPGGSVMEMSAQYMLWQVYPEWMTFENYHLKDFLKGTHYAFLHPANMYHSPYVLEYWSEKHGIEFWGNLCRATQKDEDVVMTYKRMNNLTQEQFNDEMFDASRKFITWDLKRIDSVAKPYANQHKSKLNDIGDGWYQIDSINCPQNYGYNGIKLHVPKAGTKVKLNFEAITGAQGYSAVKIAKAGWRYGFLASLKDGSRVYGNMYKDENGIATFKVPENTTYLWLVVSGSPTEHWTLTQRRGKNKSDELEAQWPYKIKLKGTTLYKSEITKQ</sequence>
<gene>
    <name evidence="2" type="ORF">VP395_11995</name>
</gene>
<evidence type="ECO:0000313" key="3">
    <source>
        <dbReference type="Proteomes" id="UP001416393"/>
    </source>
</evidence>
<reference evidence="2 3" key="1">
    <citation type="submission" date="2024-01" db="EMBL/GenBank/DDBJ databases">
        <title>Mariniflexile litorale sp. nov., isolated from the shallow sediments of the Sea of Japan.</title>
        <authorList>
            <person name="Romanenko L."/>
            <person name="Bystritskaya E."/>
            <person name="Isaeva M."/>
        </authorList>
    </citation>
    <scope>NUCLEOTIDE SEQUENCE [LARGE SCALE GENOMIC DNA]</scope>
    <source>
        <strain evidence="2 3">KCTC 32427</strain>
    </source>
</reference>
<dbReference type="Pfam" id="PF19527">
    <property type="entry name" value="DUF6055"/>
    <property type="match status" value="1"/>
</dbReference>
<accession>A0ABV0AE04</accession>
<keyword evidence="3" id="KW-1185">Reference proteome</keyword>
<dbReference type="EMBL" id="JAZHYP010000005">
    <property type="protein sequence ID" value="MEN3324452.1"/>
    <property type="molecule type" value="Genomic_DNA"/>
</dbReference>
<proteinExistence type="predicted"/>
<protein>
    <submittedName>
        <fullName evidence="2">DUF6055 domain-containing protein</fullName>
    </submittedName>
</protein>
<organism evidence="2 3">
    <name type="scientific">Mariniflexile soesokkakense</name>
    <dbReference type="NCBI Taxonomy" id="1343160"/>
    <lineage>
        <taxon>Bacteria</taxon>
        <taxon>Pseudomonadati</taxon>
        <taxon>Bacteroidota</taxon>
        <taxon>Flavobacteriia</taxon>
        <taxon>Flavobacteriales</taxon>
        <taxon>Flavobacteriaceae</taxon>
        <taxon>Mariniflexile</taxon>
    </lineage>
</organism>
<evidence type="ECO:0000313" key="2">
    <source>
        <dbReference type="EMBL" id="MEN3324452.1"/>
    </source>
</evidence>
<dbReference type="Proteomes" id="UP001416393">
    <property type="component" value="Unassembled WGS sequence"/>
</dbReference>
<comment type="caution">
    <text evidence="2">The sequence shown here is derived from an EMBL/GenBank/DDBJ whole genome shotgun (WGS) entry which is preliminary data.</text>
</comment>